<evidence type="ECO:0000256" key="3">
    <source>
        <dbReference type="ARBA" id="ARBA00022801"/>
    </source>
</evidence>
<dbReference type="GO" id="GO:0004359">
    <property type="term" value="F:glutaminase activity"/>
    <property type="evidence" value="ECO:0007669"/>
    <property type="project" value="UniProtKB-EC"/>
</dbReference>
<dbReference type="InterPro" id="IPR015868">
    <property type="entry name" value="Glutaminase"/>
</dbReference>
<dbReference type="InterPro" id="IPR012338">
    <property type="entry name" value="Beta-lactam/transpept-like"/>
</dbReference>
<comment type="catalytic activity">
    <reaction evidence="4">
        <text>L-glutamine + H2O = L-glutamate + NH4(+)</text>
        <dbReference type="Rhea" id="RHEA:15889"/>
        <dbReference type="ChEBI" id="CHEBI:15377"/>
        <dbReference type="ChEBI" id="CHEBI:28938"/>
        <dbReference type="ChEBI" id="CHEBI:29985"/>
        <dbReference type="ChEBI" id="CHEBI:58359"/>
        <dbReference type="EC" id="3.5.1.2"/>
    </reaction>
</comment>
<sequence length="310" mass="34871">MSFKYSDVENIFNKVSSKKNKGKNASYIPYLMNIDKSIYAISICDVKGDITNFGDYKIELAIESVSKVFSLALALEKRGIPYLLDKIGNRDEKRNFNSIYDVVHIKNHTINSFVNAGAMATTSLLYNHALSKEDNKKQIDKDILKCMKKFAGRKLHINNNLYLSEHKDSTTNRTIIDKLVSFNRFYGDPKVVLESYTKQCSVMCTSKDIAIMAATLASGGINPITKQRVINTPNSDYIVEHMARHGLYNESSRWWEETYFPAKSGVGGIIMIVIPGIMGIGIFSPPLDKDGNSYKGVKTGKLLTNLQIYF</sequence>
<dbReference type="AlphaFoldDB" id="A0A6C0EYD0"/>
<name>A0A6C0EYD0_9ZZZZ</name>
<dbReference type="EC" id="3.5.1.2" evidence="2"/>
<evidence type="ECO:0000256" key="1">
    <source>
        <dbReference type="ARBA" id="ARBA00011076"/>
    </source>
</evidence>
<proteinExistence type="inferred from homology"/>
<dbReference type="PANTHER" id="PTHR12544">
    <property type="entry name" value="GLUTAMINASE"/>
    <property type="match status" value="1"/>
</dbReference>
<dbReference type="NCBIfam" id="TIGR03814">
    <property type="entry name" value="Gln_ase"/>
    <property type="match status" value="1"/>
</dbReference>
<organism evidence="5">
    <name type="scientific">viral metagenome</name>
    <dbReference type="NCBI Taxonomy" id="1070528"/>
    <lineage>
        <taxon>unclassified sequences</taxon>
        <taxon>metagenomes</taxon>
        <taxon>organismal metagenomes</taxon>
    </lineage>
</organism>
<evidence type="ECO:0000256" key="2">
    <source>
        <dbReference type="ARBA" id="ARBA00012918"/>
    </source>
</evidence>
<dbReference type="SUPFAM" id="SSF56601">
    <property type="entry name" value="beta-lactamase/transpeptidase-like"/>
    <property type="match status" value="1"/>
</dbReference>
<reference evidence="5" key="1">
    <citation type="journal article" date="2020" name="Nature">
        <title>Giant virus diversity and host interactions through global metagenomics.</title>
        <authorList>
            <person name="Schulz F."/>
            <person name="Roux S."/>
            <person name="Paez-Espino D."/>
            <person name="Jungbluth S."/>
            <person name="Walsh D.A."/>
            <person name="Denef V.J."/>
            <person name="McMahon K.D."/>
            <person name="Konstantinidis K.T."/>
            <person name="Eloe-Fadrosh E.A."/>
            <person name="Kyrpides N.C."/>
            <person name="Woyke T."/>
        </authorList>
    </citation>
    <scope>NUCLEOTIDE SEQUENCE</scope>
    <source>
        <strain evidence="5">GVMAG-M-3300009161-34</strain>
    </source>
</reference>
<accession>A0A6C0EYD0</accession>
<evidence type="ECO:0000313" key="5">
    <source>
        <dbReference type="EMBL" id="QHT33230.1"/>
    </source>
</evidence>
<keyword evidence="3" id="KW-0378">Hydrolase</keyword>
<comment type="similarity">
    <text evidence="1">Belongs to the glutaminase family.</text>
</comment>
<dbReference type="Pfam" id="PF04960">
    <property type="entry name" value="Glutaminase"/>
    <property type="match status" value="1"/>
</dbReference>
<protein>
    <recommendedName>
        <fullName evidence="2">glutaminase</fullName>
        <ecNumber evidence="2">3.5.1.2</ecNumber>
    </recommendedName>
</protein>
<dbReference type="Gene3D" id="3.40.710.10">
    <property type="entry name" value="DD-peptidase/beta-lactamase superfamily"/>
    <property type="match status" value="1"/>
</dbReference>
<dbReference type="PANTHER" id="PTHR12544:SF48">
    <property type="entry name" value="GLUTAMINASE 1"/>
    <property type="match status" value="1"/>
</dbReference>
<dbReference type="GO" id="GO:0006543">
    <property type="term" value="P:L-glutamine catabolic process"/>
    <property type="evidence" value="ECO:0007669"/>
    <property type="project" value="TreeGrafter"/>
</dbReference>
<evidence type="ECO:0000256" key="4">
    <source>
        <dbReference type="ARBA" id="ARBA00049534"/>
    </source>
</evidence>
<dbReference type="GO" id="GO:0006537">
    <property type="term" value="P:glutamate biosynthetic process"/>
    <property type="evidence" value="ECO:0007669"/>
    <property type="project" value="TreeGrafter"/>
</dbReference>
<dbReference type="EMBL" id="MN738960">
    <property type="protein sequence ID" value="QHT33230.1"/>
    <property type="molecule type" value="Genomic_DNA"/>
</dbReference>